<comment type="caution">
    <text evidence="3">The sequence shown here is derived from an EMBL/GenBank/DDBJ whole genome shotgun (WGS) entry which is preliminary data.</text>
</comment>
<evidence type="ECO:0000256" key="2">
    <source>
        <dbReference type="SAM" id="Phobius"/>
    </source>
</evidence>
<evidence type="ECO:0000256" key="1">
    <source>
        <dbReference type="SAM" id="MobiDB-lite"/>
    </source>
</evidence>
<evidence type="ECO:0000313" key="4">
    <source>
        <dbReference type="Proteomes" id="UP000275719"/>
    </source>
</evidence>
<keyword evidence="2" id="KW-0472">Membrane</keyword>
<sequence>MRKQLEDSQRQQGQLSDKKQKAESHIRDIKTENEQKNKEKSDLELELESLKKDFEFEKNNRIIRENIEKWENSKTSYLEEQRNSEIKNFKINSKYCNRPIITLFITIVILPFYIKFFDKIKNYFASLKYEGLEYDDNIIPSTILIFLVLIAFYELIGRTYLTDKEKVKNGLKWKLAFKKSTKEGLLLEKLKQIESEYVLNNPKPKL</sequence>
<reference evidence="3 4" key="1">
    <citation type="submission" date="2018-11" db="EMBL/GenBank/DDBJ databases">
        <title>Flavobacterium sp. nov., YIM 102701-2 draft genome.</title>
        <authorList>
            <person name="Li G."/>
            <person name="Jiang Y."/>
        </authorList>
    </citation>
    <scope>NUCLEOTIDE SEQUENCE [LARGE SCALE GENOMIC DNA]</scope>
    <source>
        <strain evidence="3 4">YIM 102701-2</strain>
    </source>
</reference>
<feature type="region of interest" description="Disordered" evidence="1">
    <location>
        <begin position="1"/>
        <end position="43"/>
    </location>
</feature>
<keyword evidence="2" id="KW-0812">Transmembrane</keyword>
<feature type="transmembrane region" description="Helical" evidence="2">
    <location>
        <begin position="137"/>
        <end position="156"/>
    </location>
</feature>
<proteinExistence type="predicted"/>
<keyword evidence="2" id="KW-1133">Transmembrane helix</keyword>
<dbReference type="Proteomes" id="UP000275719">
    <property type="component" value="Unassembled WGS sequence"/>
</dbReference>
<keyword evidence="4" id="KW-1185">Reference proteome</keyword>
<feature type="transmembrane region" description="Helical" evidence="2">
    <location>
        <begin position="100"/>
        <end position="117"/>
    </location>
</feature>
<dbReference type="OrthoDB" id="978896at2"/>
<protein>
    <submittedName>
        <fullName evidence="3">Uncharacterized protein</fullName>
    </submittedName>
</protein>
<dbReference type="RefSeq" id="WP_125019602.1">
    <property type="nucleotide sequence ID" value="NZ_RQVQ01000029.1"/>
</dbReference>
<gene>
    <name evidence="3" type="ORF">EG240_11830</name>
</gene>
<dbReference type="AlphaFoldDB" id="A0A3P3W2I9"/>
<dbReference type="EMBL" id="RQVQ01000029">
    <property type="protein sequence ID" value="RRJ89321.1"/>
    <property type="molecule type" value="Genomic_DNA"/>
</dbReference>
<evidence type="ECO:0000313" key="3">
    <source>
        <dbReference type="EMBL" id="RRJ89321.1"/>
    </source>
</evidence>
<feature type="compositionally biased region" description="Basic and acidic residues" evidence="1">
    <location>
        <begin position="16"/>
        <end position="43"/>
    </location>
</feature>
<name>A0A3P3W2I9_9FLAO</name>
<organism evidence="3 4">
    <name type="scientific">Paenimyroides tangerinum</name>
    <dbReference type="NCBI Taxonomy" id="2488728"/>
    <lineage>
        <taxon>Bacteria</taxon>
        <taxon>Pseudomonadati</taxon>
        <taxon>Bacteroidota</taxon>
        <taxon>Flavobacteriia</taxon>
        <taxon>Flavobacteriales</taxon>
        <taxon>Flavobacteriaceae</taxon>
        <taxon>Paenimyroides</taxon>
    </lineage>
</organism>
<accession>A0A3P3W2I9</accession>